<reference evidence="12" key="1">
    <citation type="journal article" date="2014" name="Genome Biol.">
        <title>Genome analysis of a major urban malaria vector mosquito, Anopheles stephensi.</title>
        <authorList>
            <person name="Jiang X."/>
            <person name="Peery A."/>
            <person name="Hall A.B."/>
            <person name="Sharma A."/>
            <person name="Chen X.G."/>
            <person name="Waterhouse R.M."/>
            <person name="Komissarov A."/>
            <person name="Riehle M.M."/>
            <person name="Shouche Y."/>
            <person name="Sharakhova M.V."/>
            <person name="Lawson D."/>
            <person name="Pakpour N."/>
            <person name="Arensburger P."/>
            <person name="Davidson V.L."/>
            <person name="Eiglmeier K."/>
            <person name="Emrich S."/>
            <person name="George P."/>
            <person name="Kennedy R.C."/>
            <person name="Mane S.P."/>
            <person name="Maslen G."/>
            <person name="Oringanje C."/>
            <person name="Qi Y."/>
            <person name="Settlage R."/>
            <person name="Tojo M."/>
            <person name="Tubio J.M."/>
            <person name="Unger M.F."/>
            <person name="Wang B."/>
            <person name="Vernick K.D."/>
            <person name="Ribeiro J.M."/>
            <person name="James A.A."/>
            <person name="Michel K."/>
            <person name="Riehle M.A."/>
            <person name="Luckhart S."/>
            <person name="Sharakhov I.V."/>
            <person name="Tu Z."/>
        </authorList>
    </citation>
    <scope>NUCLEOTIDE SEQUENCE [LARGE SCALE GENOMIC DNA]</scope>
    <source>
        <strain evidence="12">Indian</strain>
    </source>
</reference>
<dbReference type="VEuPathDB" id="VectorBase:ASTEI20_040000"/>
<dbReference type="InterPro" id="IPR036396">
    <property type="entry name" value="Cyt_P450_sf"/>
</dbReference>
<evidence type="ECO:0000256" key="6">
    <source>
        <dbReference type="ARBA" id="ARBA00023002"/>
    </source>
</evidence>
<dbReference type="GO" id="GO:0020037">
    <property type="term" value="F:heme binding"/>
    <property type="evidence" value="ECO:0007669"/>
    <property type="project" value="InterPro"/>
</dbReference>
<sequence length="1004" mass="115314">MITLTLAALALILLVAFLLKEVWRPANYPPGPRWLPIVGNTPLVRQMAAKHGGLLANVFDKLSESYRSSVIGLKLGRERVVVGLGYDEVKDIFFNEAFQSRPDNFFVRLRTLGTRLGITFTDGEFWNEQRSFVTRHLRQAGYGRQKMHAQIQTELNELLDVLENRMEQPIWPGSILAISVINVLWTIVTGSRVPREDDRLQRLLLLLHERTKAFDMSGGTLNQLPWLRFIAPEWSGYNLLRRFNKQLTEFFTPTIEQHHENFSDDKAVDDLIYAYIKKMRDRKDSNFTDVQLTMIILDLFIAGGHTTSTTIDLALMMMLVRPDLQTKIHSEIDTALRHDAVPHYDDHHKLPYVEAFLLEVHRFFSIAPVSGPRRALADCTLGGYRVPKNTTVLYGLRNVHMDPEHWGDPEVFRPERFLGEERQIVNTERLFAFGQGKRRCLGETLARSCLFTIFVGVMQRYSLVKPEDEGQESDMAPSLTLRPGITLSAKPYNVVMFAILVGLAVALMFAYLINEFRRPANYPPGPPWLPVVGNTPYIRKLARQYGGQHKVFELLGKIYRSNVIGLKLGREYVVVALNYPAVNEVHRNDVFAGRPNNFFIRLRTMGTRLGVTCTDGPFWVEHRSFVTRHLRQVGYGRQPMQLQIQNELNELVDVIREREAQPIWPGSILSTSVINVLWTFVTGTRIPRDDDRLQRLLRLLQDRSKAFDMSGGVLSQLPWLRFIAPEWSGYNLLRRFNLELNEFFAPTIAAHHRDFSEEKANDDLIYGYIKEMRDRREDPDTTFTDRQLTMIILDIFIAGGQTTSTTLDLAFMMMIVRPDIQARIRKEIDETLRPDELPNQQTDRTQLPYTDAFLLEVQRFFHIVPVSGPRRTLSDCTLGGYRLPKNTTVLIGLRTVHMDPDYWGDPEVFRPERFLESGKGDASSAGKVHLHTDRLMFFGIGKRRCLGEVLARACLFTFFVGVMQKFELLKPTEASDPEAEPSIVLRPGITLSPKPYKVVFRPRL</sequence>
<dbReference type="GO" id="GO:0016020">
    <property type="term" value="C:membrane"/>
    <property type="evidence" value="ECO:0007669"/>
    <property type="project" value="UniProtKB-SubCell"/>
</dbReference>
<proteinExistence type="inferred from homology"/>
<dbReference type="VEuPathDB" id="VectorBase:ASTE016008"/>
<keyword evidence="6" id="KW-0560">Oxidoreductase</keyword>
<evidence type="ECO:0000256" key="9">
    <source>
        <dbReference type="ARBA" id="ARBA00023136"/>
    </source>
</evidence>
<dbReference type="CDD" id="cd20651">
    <property type="entry name" value="CYP15A1-like"/>
    <property type="match status" value="2"/>
</dbReference>
<dbReference type="Proteomes" id="UP000076408">
    <property type="component" value="Unassembled WGS sequence"/>
</dbReference>
<evidence type="ECO:0000256" key="10">
    <source>
        <dbReference type="PIRSR" id="PIRSR602401-1"/>
    </source>
</evidence>
<dbReference type="GO" id="GO:0006082">
    <property type="term" value="P:organic acid metabolic process"/>
    <property type="evidence" value="ECO:0007669"/>
    <property type="project" value="TreeGrafter"/>
</dbReference>
<dbReference type="GO" id="GO:0005506">
    <property type="term" value="F:iron ion binding"/>
    <property type="evidence" value="ECO:0007669"/>
    <property type="project" value="InterPro"/>
</dbReference>
<dbReference type="GO" id="GO:0006805">
    <property type="term" value="P:xenobiotic metabolic process"/>
    <property type="evidence" value="ECO:0007669"/>
    <property type="project" value="TreeGrafter"/>
</dbReference>
<dbReference type="VEuPathDB" id="VectorBase:ASTE015980"/>
<dbReference type="PANTHER" id="PTHR24300">
    <property type="entry name" value="CYTOCHROME P450 508A4-RELATED"/>
    <property type="match status" value="1"/>
</dbReference>
<dbReference type="PRINTS" id="PR00385">
    <property type="entry name" value="P450"/>
</dbReference>
<dbReference type="Gene3D" id="1.10.630.10">
    <property type="entry name" value="Cytochrome P450"/>
    <property type="match status" value="2"/>
</dbReference>
<comment type="subcellular location">
    <subcellularLocation>
        <location evidence="2">Membrane</location>
    </subcellularLocation>
</comment>
<dbReference type="VEuPathDB" id="VectorBase:ASTEI20_038687"/>
<dbReference type="EnsemblMetazoa" id="ASTEI02248-RA">
    <property type="protein sequence ID" value="ASTEI02248-PA"/>
    <property type="gene ID" value="ASTEI02248"/>
</dbReference>
<dbReference type="PRINTS" id="PR00463">
    <property type="entry name" value="EP450I"/>
</dbReference>
<dbReference type="VEuPathDB" id="VectorBase:ASTEI02248"/>
<dbReference type="Pfam" id="PF00067">
    <property type="entry name" value="p450"/>
    <property type="match status" value="2"/>
</dbReference>
<dbReference type="PANTHER" id="PTHR24300:SF376">
    <property type="entry name" value="CYTOCHROME P450 15A1"/>
    <property type="match status" value="1"/>
</dbReference>
<keyword evidence="8" id="KW-0503">Monooxygenase</keyword>
<dbReference type="SUPFAM" id="SSF48264">
    <property type="entry name" value="Cytochrome P450"/>
    <property type="match status" value="2"/>
</dbReference>
<comment type="cofactor">
    <cofactor evidence="1 10">
        <name>heme</name>
        <dbReference type="ChEBI" id="CHEBI:30413"/>
    </cofactor>
</comment>
<dbReference type="FunFam" id="1.10.630.10:FF:000002">
    <property type="entry name" value="Cytochrome P450 1A1"/>
    <property type="match status" value="2"/>
</dbReference>
<dbReference type="AlphaFoldDB" id="A0A182Y1B2"/>
<dbReference type="InterPro" id="IPR002401">
    <property type="entry name" value="Cyt_P450_E_grp-I"/>
</dbReference>
<keyword evidence="12" id="KW-1185">Reference proteome</keyword>
<keyword evidence="9" id="KW-0472">Membrane</keyword>
<dbReference type="OMA" id="NEEWRTI"/>
<dbReference type="InterPro" id="IPR017972">
    <property type="entry name" value="Cyt_P450_CS"/>
</dbReference>
<dbReference type="PROSITE" id="PS00086">
    <property type="entry name" value="CYTOCHROME_P450"/>
    <property type="match status" value="2"/>
</dbReference>
<dbReference type="STRING" id="30069.A0A182Y1B2"/>
<name>A0A182Y1B2_ANOST</name>
<dbReference type="InterPro" id="IPR050182">
    <property type="entry name" value="Cytochrome_P450_fam2"/>
</dbReference>
<evidence type="ECO:0000256" key="2">
    <source>
        <dbReference type="ARBA" id="ARBA00004370"/>
    </source>
</evidence>
<comment type="similarity">
    <text evidence="3">Belongs to the cytochrome P450 family.</text>
</comment>
<evidence type="ECO:0000313" key="11">
    <source>
        <dbReference type="EnsemblMetazoa" id="ASTEI02248-PA"/>
    </source>
</evidence>
<evidence type="ECO:0000313" key="12">
    <source>
        <dbReference type="Proteomes" id="UP000076408"/>
    </source>
</evidence>
<feature type="binding site" description="axial binding residue" evidence="10">
    <location>
        <position position="440"/>
    </location>
    <ligand>
        <name>heme</name>
        <dbReference type="ChEBI" id="CHEBI:30413"/>
    </ligand>
    <ligandPart>
        <name>Fe</name>
        <dbReference type="ChEBI" id="CHEBI:18248"/>
    </ligandPart>
</feature>
<evidence type="ECO:0000256" key="5">
    <source>
        <dbReference type="ARBA" id="ARBA00022723"/>
    </source>
</evidence>
<accession>A0A182Y1B2</accession>
<evidence type="ECO:0000256" key="8">
    <source>
        <dbReference type="ARBA" id="ARBA00023033"/>
    </source>
</evidence>
<keyword evidence="4 10" id="KW-0349">Heme</keyword>
<evidence type="ECO:0000256" key="7">
    <source>
        <dbReference type="ARBA" id="ARBA00023004"/>
    </source>
</evidence>
<dbReference type="InterPro" id="IPR001128">
    <property type="entry name" value="Cyt_P450"/>
</dbReference>
<evidence type="ECO:0000256" key="1">
    <source>
        <dbReference type="ARBA" id="ARBA00001971"/>
    </source>
</evidence>
<protein>
    <submittedName>
        <fullName evidence="11">Uncharacterized protein</fullName>
    </submittedName>
</protein>
<organism evidence="11 12">
    <name type="scientific">Anopheles stephensi</name>
    <name type="common">Indo-Pakistan malaria mosquito</name>
    <dbReference type="NCBI Taxonomy" id="30069"/>
    <lineage>
        <taxon>Eukaryota</taxon>
        <taxon>Metazoa</taxon>
        <taxon>Ecdysozoa</taxon>
        <taxon>Arthropoda</taxon>
        <taxon>Hexapoda</taxon>
        <taxon>Insecta</taxon>
        <taxon>Pterygota</taxon>
        <taxon>Neoptera</taxon>
        <taxon>Endopterygota</taxon>
        <taxon>Diptera</taxon>
        <taxon>Nematocera</taxon>
        <taxon>Culicoidea</taxon>
        <taxon>Culicidae</taxon>
        <taxon>Anophelinae</taxon>
        <taxon>Anopheles</taxon>
    </lineage>
</organism>
<dbReference type="GO" id="GO:0005737">
    <property type="term" value="C:cytoplasm"/>
    <property type="evidence" value="ECO:0007669"/>
    <property type="project" value="TreeGrafter"/>
</dbReference>
<reference evidence="11" key="2">
    <citation type="submission" date="2020-05" db="UniProtKB">
        <authorList>
            <consortium name="EnsemblMetazoa"/>
        </authorList>
    </citation>
    <scope>IDENTIFICATION</scope>
    <source>
        <strain evidence="11">Indian</strain>
    </source>
</reference>
<dbReference type="GO" id="GO:0008395">
    <property type="term" value="F:steroid hydroxylase activity"/>
    <property type="evidence" value="ECO:0007669"/>
    <property type="project" value="TreeGrafter"/>
</dbReference>
<keyword evidence="5 10" id="KW-0479">Metal-binding</keyword>
<evidence type="ECO:0000256" key="3">
    <source>
        <dbReference type="ARBA" id="ARBA00010617"/>
    </source>
</evidence>
<dbReference type="GO" id="GO:0016712">
    <property type="term" value="F:oxidoreductase activity, acting on paired donors, with incorporation or reduction of molecular oxygen, reduced flavin or flavoprotein as one donor, and incorporation of one atom of oxygen"/>
    <property type="evidence" value="ECO:0007669"/>
    <property type="project" value="TreeGrafter"/>
</dbReference>
<evidence type="ECO:0000256" key="4">
    <source>
        <dbReference type="ARBA" id="ARBA00022617"/>
    </source>
</evidence>
<keyword evidence="7 10" id="KW-0408">Iron</keyword>